<keyword evidence="6" id="KW-0732">Signal</keyword>
<evidence type="ECO:0000313" key="9">
    <source>
        <dbReference type="Proteomes" id="UP000539175"/>
    </source>
</evidence>
<dbReference type="RefSeq" id="WP_184797595.1">
    <property type="nucleotide sequence ID" value="NZ_JACIIZ010000002.1"/>
</dbReference>
<evidence type="ECO:0000256" key="1">
    <source>
        <dbReference type="ARBA" id="ARBA00004651"/>
    </source>
</evidence>
<organism evidence="8 9">
    <name type="scientific">Nitrospirillum iridis</name>
    <dbReference type="NCBI Taxonomy" id="765888"/>
    <lineage>
        <taxon>Bacteria</taxon>
        <taxon>Pseudomonadati</taxon>
        <taxon>Pseudomonadota</taxon>
        <taxon>Alphaproteobacteria</taxon>
        <taxon>Rhodospirillales</taxon>
        <taxon>Azospirillaceae</taxon>
        <taxon>Nitrospirillum</taxon>
    </lineage>
</organism>
<dbReference type="Gene3D" id="3.30.450.20">
    <property type="entry name" value="PAS domain"/>
    <property type="match status" value="1"/>
</dbReference>
<keyword evidence="4" id="KW-1133">Transmembrane helix</keyword>
<feature type="signal peptide" evidence="6">
    <location>
        <begin position="1"/>
        <end position="21"/>
    </location>
</feature>
<keyword evidence="5" id="KW-0472">Membrane</keyword>
<dbReference type="GO" id="GO:0005886">
    <property type="term" value="C:plasma membrane"/>
    <property type="evidence" value="ECO:0007669"/>
    <property type="project" value="UniProtKB-SubCell"/>
</dbReference>
<evidence type="ECO:0000256" key="6">
    <source>
        <dbReference type="SAM" id="SignalP"/>
    </source>
</evidence>
<keyword evidence="2" id="KW-1003">Cell membrane</keyword>
<evidence type="ECO:0000259" key="7">
    <source>
        <dbReference type="SMART" id="SM01049"/>
    </source>
</evidence>
<dbReference type="Proteomes" id="UP000539175">
    <property type="component" value="Unassembled WGS sequence"/>
</dbReference>
<dbReference type="GO" id="GO:0016301">
    <property type="term" value="F:kinase activity"/>
    <property type="evidence" value="ECO:0007669"/>
    <property type="project" value="UniProtKB-KW"/>
</dbReference>
<proteinExistence type="predicted"/>
<comment type="caution">
    <text evidence="8">The sequence shown here is derived from an EMBL/GenBank/DDBJ whole genome shotgun (WGS) entry which is preliminary data.</text>
</comment>
<dbReference type="InterPro" id="IPR033480">
    <property type="entry name" value="sCache_2"/>
</dbReference>
<keyword evidence="8" id="KW-0808">Transferase</keyword>
<accession>A0A7X0AUA5</accession>
<gene>
    <name evidence="8" type="ORF">FHS74_000761</name>
</gene>
<name>A0A7X0AUA5_9PROT</name>
<keyword evidence="9" id="KW-1185">Reference proteome</keyword>
<keyword evidence="8" id="KW-0418">Kinase</keyword>
<feature type="chain" id="PRO_5031307691" evidence="6">
    <location>
        <begin position="22"/>
        <end position="151"/>
    </location>
</feature>
<dbReference type="SMART" id="SM01049">
    <property type="entry name" value="Cache_2"/>
    <property type="match status" value="1"/>
</dbReference>
<evidence type="ECO:0000256" key="2">
    <source>
        <dbReference type="ARBA" id="ARBA00022475"/>
    </source>
</evidence>
<comment type="subcellular location">
    <subcellularLocation>
        <location evidence="1">Cell membrane</location>
        <topology evidence="1">Multi-pass membrane protein</topology>
    </subcellularLocation>
</comment>
<dbReference type="AlphaFoldDB" id="A0A7X0AUA5"/>
<sequence length="151" mass="16501">MFSRVYLPLVVAIGLATPAWAAGQATKTEAVAMVTRAVAHLKEVGREKALADFSTAGGPYTDRDLYVVVYDLTGTCLAHGANAKLIGKNLSDAEDVDGKLYIQERMALAKANKTFWQDYKFTNPSTKKIEPKEMYCQVDSDLAVCSGIYKQ</sequence>
<dbReference type="Pfam" id="PF17200">
    <property type="entry name" value="sCache_2"/>
    <property type="match status" value="1"/>
</dbReference>
<reference evidence="8 9" key="1">
    <citation type="submission" date="2020-08" db="EMBL/GenBank/DDBJ databases">
        <title>Genomic Encyclopedia of Type Strains, Phase IV (KMG-IV): sequencing the most valuable type-strain genomes for metagenomic binning, comparative biology and taxonomic classification.</title>
        <authorList>
            <person name="Goeker M."/>
        </authorList>
    </citation>
    <scope>NUCLEOTIDE SEQUENCE [LARGE SCALE GENOMIC DNA]</scope>
    <source>
        <strain evidence="8 9">DSM 22198</strain>
    </source>
</reference>
<evidence type="ECO:0000256" key="5">
    <source>
        <dbReference type="ARBA" id="ARBA00023136"/>
    </source>
</evidence>
<keyword evidence="3" id="KW-0812">Transmembrane</keyword>
<evidence type="ECO:0000256" key="3">
    <source>
        <dbReference type="ARBA" id="ARBA00022692"/>
    </source>
</evidence>
<evidence type="ECO:0000313" key="8">
    <source>
        <dbReference type="EMBL" id="MBB6250220.1"/>
    </source>
</evidence>
<protein>
    <submittedName>
        <fullName evidence="8">Signal transduction histidine kinase</fullName>
    </submittedName>
</protein>
<dbReference type="EMBL" id="JACIIZ010000002">
    <property type="protein sequence ID" value="MBB6250220.1"/>
    <property type="molecule type" value="Genomic_DNA"/>
</dbReference>
<evidence type="ECO:0000256" key="4">
    <source>
        <dbReference type="ARBA" id="ARBA00022989"/>
    </source>
</evidence>
<feature type="domain" description="Single Cache" evidence="7">
    <location>
        <begin position="27"/>
        <end position="103"/>
    </location>
</feature>